<accession>A0A017S1E1</accession>
<protein>
    <recommendedName>
        <fullName evidence="6">Fungal-specific transcription factor domain-containing protein</fullName>
    </recommendedName>
</protein>
<name>A0A017S1E1_ASPRC</name>
<evidence type="ECO:0000256" key="2">
    <source>
        <dbReference type="ARBA" id="ARBA00023242"/>
    </source>
</evidence>
<dbReference type="Proteomes" id="UP000019804">
    <property type="component" value="Unassembled WGS sequence"/>
</dbReference>
<dbReference type="AlphaFoldDB" id="A0A017S1E1"/>
<organism evidence="4 5">
    <name type="scientific">Aspergillus ruber (strain CBS 135680)</name>
    <dbReference type="NCBI Taxonomy" id="1388766"/>
    <lineage>
        <taxon>Eukaryota</taxon>
        <taxon>Fungi</taxon>
        <taxon>Dikarya</taxon>
        <taxon>Ascomycota</taxon>
        <taxon>Pezizomycotina</taxon>
        <taxon>Eurotiomycetes</taxon>
        <taxon>Eurotiomycetidae</taxon>
        <taxon>Eurotiales</taxon>
        <taxon>Aspergillaceae</taxon>
        <taxon>Aspergillus</taxon>
        <taxon>Aspergillus subgen. Aspergillus</taxon>
    </lineage>
</organism>
<dbReference type="InterPro" id="IPR021858">
    <property type="entry name" value="Fun_TF"/>
</dbReference>
<dbReference type="PANTHER" id="PTHR37534:SF46">
    <property type="entry name" value="ZN(II)2CYS6 TRANSCRIPTION FACTOR (EUROFUNG)"/>
    <property type="match status" value="1"/>
</dbReference>
<keyword evidence="2" id="KW-0539">Nucleus</keyword>
<evidence type="ECO:0000313" key="5">
    <source>
        <dbReference type="Proteomes" id="UP000019804"/>
    </source>
</evidence>
<sequence>MSRNVRDPVPYVVPQERTSSPDQVDTSVRWSIRTGSFLSPLRASALTDISNILFAHYLAETGSLLSALPPGGNNPFLTVLVPLCCNDDLLMHSLLALSGSHMGFQSTGIEVYMATCRHYSIAIRTLRNCICDFTAMDASRAMRILLALMMLSVFESLMGNTQGAMFSHLRASRQLILQLANSPLQSSTNDNGRLFSFLLEIYRYLVLINNITPFGAIESRTLPQDEFLDDIVDTMAQFDTCGAIFGGSHGLFKVLPFIAVLAARRLTEKDPSRASSEMYQALHVRITGWESTDPIVPDQKWQPQREAALELCREAALLYLETAMFPRSLNDTLTRTKILDHVDTIMLYAEQVSESPCETILLCPLMIAGSCMGRTDHRKRLQAGLRSTRFRMNHCVQAASLLESVWNSPSEHVFGPYGLGVVMRHHGINLGVV</sequence>
<dbReference type="OrthoDB" id="187139at2759"/>
<evidence type="ECO:0008006" key="6">
    <source>
        <dbReference type="Google" id="ProtNLM"/>
    </source>
</evidence>
<dbReference type="STRING" id="1388766.A0A017S1E1"/>
<reference evidence="5" key="1">
    <citation type="journal article" date="2014" name="Nat. Commun.">
        <title>Genomic adaptations of the halophilic Dead Sea filamentous fungus Eurotium rubrum.</title>
        <authorList>
            <person name="Kis-Papo T."/>
            <person name="Weig A.R."/>
            <person name="Riley R."/>
            <person name="Persoh D."/>
            <person name="Salamov A."/>
            <person name="Sun H."/>
            <person name="Lipzen A."/>
            <person name="Wasser S.P."/>
            <person name="Rambold G."/>
            <person name="Grigoriev I.V."/>
            <person name="Nevo E."/>
        </authorList>
    </citation>
    <scope>NUCLEOTIDE SEQUENCE [LARGE SCALE GENOMIC DNA]</scope>
    <source>
        <strain evidence="5">CBS 135680</strain>
    </source>
</reference>
<comment type="subcellular location">
    <subcellularLocation>
        <location evidence="1">Nucleus</location>
    </subcellularLocation>
</comment>
<proteinExistence type="predicted"/>
<evidence type="ECO:0000256" key="3">
    <source>
        <dbReference type="SAM" id="MobiDB-lite"/>
    </source>
</evidence>
<dbReference type="RefSeq" id="XP_040633665.1">
    <property type="nucleotide sequence ID" value="XM_040785247.1"/>
</dbReference>
<dbReference type="PANTHER" id="PTHR37534">
    <property type="entry name" value="TRANSCRIPTIONAL ACTIVATOR PROTEIN UGA3"/>
    <property type="match status" value="1"/>
</dbReference>
<evidence type="ECO:0000313" key="4">
    <source>
        <dbReference type="EMBL" id="EYE89975.1"/>
    </source>
</evidence>
<dbReference type="HOGENOM" id="CLU_023417_2_0_1"/>
<evidence type="ECO:0000256" key="1">
    <source>
        <dbReference type="ARBA" id="ARBA00004123"/>
    </source>
</evidence>
<dbReference type="EMBL" id="KK088485">
    <property type="protein sequence ID" value="EYE89975.1"/>
    <property type="molecule type" value="Genomic_DNA"/>
</dbReference>
<dbReference type="GO" id="GO:0005634">
    <property type="term" value="C:nucleus"/>
    <property type="evidence" value="ECO:0007669"/>
    <property type="project" value="UniProtKB-SubCell"/>
</dbReference>
<dbReference type="Pfam" id="PF11951">
    <property type="entry name" value="Fungal_trans_2"/>
    <property type="match status" value="1"/>
</dbReference>
<feature type="region of interest" description="Disordered" evidence="3">
    <location>
        <begin position="1"/>
        <end position="24"/>
    </location>
</feature>
<gene>
    <name evidence="4" type="ORF">EURHEDRAFT_468271</name>
</gene>
<keyword evidence="5" id="KW-1185">Reference proteome</keyword>
<dbReference type="GeneID" id="63700371"/>